<evidence type="ECO:0000313" key="1">
    <source>
        <dbReference type="EMBL" id="EZP78245.1"/>
    </source>
</evidence>
<sequence>MAFRVKLQSLSLYAKAGNHESAYLREWLTSTSTFPLRIQKPNKKPSRNSFLMTVPPHTLLRRSSLEETR</sequence>
<dbReference type="AlphaFoldDB" id="A0ABC9VHN1"/>
<dbReference type="Proteomes" id="UP000023566">
    <property type="component" value="Chromosome"/>
</dbReference>
<dbReference type="RefSeq" id="WP_043904302.1">
    <property type="nucleotide sequence ID" value="NZ_CM002692.1"/>
</dbReference>
<evidence type="ECO:0000313" key="2">
    <source>
        <dbReference type="Proteomes" id="UP000023566"/>
    </source>
</evidence>
<organism evidence="1 2">
    <name type="scientific">Parageobacillus genomosp. 1</name>
    <dbReference type="NCBI Taxonomy" id="1295642"/>
    <lineage>
        <taxon>Bacteria</taxon>
        <taxon>Bacillati</taxon>
        <taxon>Bacillota</taxon>
        <taxon>Bacilli</taxon>
        <taxon>Bacillales</taxon>
        <taxon>Anoxybacillaceae</taxon>
        <taxon>Parageobacillus</taxon>
    </lineage>
</organism>
<protein>
    <submittedName>
        <fullName evidence="1">Uncharacterized protein</fullName>
    </submittedName>
</protein>
<accession>A0ABC9VHN1</accession>
<name>A0ABC9VHN1_9BACL</name>
<comment type="caution">
    <text evidence="1">The sequence shown here is derived from an EMBL/GenBank/DDBJ whole genome shotgun (WGS) entry which is preliminary data.</text>
</comment>
<reference evidence="1 2" key="1">
    <citation type="journal article" date="2014" name="Appl. Microbiol. Biotechnol.">
        <title>Transformable facultative thermophile Geobacillus stearothermophilus NUB3621 as a host strain for metabolic engineering.</title>
        <authorList>
            <person name="Blanchard K."/>
            <person name="Robic S."/>
            <person name="Matsumura I."/>
        </authorList>
    </citation>
    <scope>NUCLEOTIDE SEQUENCE [LARGE SCALE GENOMIC DNA]</scope>
    <source>
        <strain evidence="1 2">NUB3621</strain>
    </source>
</reference>
<keyword evidence="2" id="KW-1185">Reference proteome</keyword>
<gene>
    <name evidence="1" type="ORF">H839_05884</name>
</gene>
<dbReference type="EMBL" id="AOTZ01000003">
    <property type="protein sequence ID" value="EZP78245.1"/>
    <property type="molecule type" value="Genomic_DNA"/>
</dbReference>
<proteinExistence type="predicted"/>